<sequence length="525" mass="59577">MGRKAWRLGMVVLSLLPIFLLLAGCAGQKVENQGVYTIADTTGDWGFPSPYGHYPRGPGYVRMSFIFDTLIWKDAQGFVPALAREWQYDPQDNAYIFHLNQNVTWHDGHKFTSKDVVFTVDYMRKHPYQWVDTSVIKKAEALDEYTVKLGLSKPYAPFLSNIAGTLPILPAHIWQNVEEPEKFQQKEAVIGTGPFKLVDYNREQGTYLYEAYDNYYQGKPRVSKLKFVKISEEMAAAAIRQKQVNAASPPPELTEDLKKEGFKILRGTHDWVAKLLINHRKGPLSKREFRQALALAIDREALVKVALRGFGLAGSPGLIPPDNPWYNARVEQYNYNPSKAEELLASLGYTRQRNYLARDGQILELELLFRGTGSRSSEERVAELVKEQLEKVGIKVNLRSLEAKTLDNRVKEWKFDLALSGHGGLGGDPEILNRVISGQGFNSARYDKSEELNSLLAKQNLEMDLEKRRQLVNQIQEIYAREMPALPLYYPTSYWAHDGRIELYFTPGGVGSGVPNPLNKMAFVK</sequence>
<dbReference type="GO" id="GO:0043190">
    <property type="term" value="C:ATP-binding cassette (ABC) transporter complex"/>
    <property type="evidence" value="ECO:0007669"/>
    <property type="project" value="InterPro"/>
</dbReference>
<evidence type="ECO:0000259" key="2">
    <source>
        <dbReference type="Pfam" id="PF00496"/>
    </source>
</evidence>
<evidence type="ECO:0000256" key="1">
    <source>
        <dbReference type="ARBA" id="ARBA00022729"/>
    </source>
</evidence>
<dbReference type="AlphaFoldDB" id="A0A1W1W244"/>
<gene>
    <name evidence="3" type="ORF">SAMN00808754_3015</name>
</gene>
<dbReference type="SUPFAM" id="SSF53850">
    <property type="entry name" value="Periplasmic binding protein-like II"/>
    <property type="match status" value="1"/>
</dbReference>
<dbReference type="GO" id="GO:0015833">
    <property type="term" value="P:peptide transport"/>
    <property type="evidence" value="ECO:0007669"/>
    <property type="project" value="TreeGrafter"/>
</dbReference>
<dbReference type="Gene3D" id="3.40.190.10">
    <property type="entry name" value="Periplasmic binding protein-like II"/>
    <property type="match status" value="1"/>
</dbReference>
<dbReference type="InterPro" id="IPR000914">
    <property type="entry name" value="SBP_5_dom"/>
</dbReference>
<dbReference type="STRING" id="698762.SAMN00808754_3015"/>
<dbReference type="Gene3D" id="3.90.76.10">
    <property type="entry name" value="Dipeptide-binding Protein, Domain 1"/>
    <property type="match status" value="1"/>
</dbReference>
<name>A0A1W1W244_9FIRM</name>
<protein>
    <submittedName>
        <fullName evidence="3">Peptide/nickel transport system substrate-binding protein</fullName>
    </submittedName>
</protein>
<dbReference type="EMBL" id="LT838272">
    <property type="protein sequence ID" value="SMB99656.1"/>
    <property type="molecule type" value="Genomic_DNA"/>
</dbReference>
<accession>A0A1W1W244</accession>
<dbReference type="Pfam" id="PF00496">
    <property type="entry name" value="SBP_bac_5"/>
    <property type="match status" value="1"/>
</dbReference>
<dbReference type="PIRSF" id="PIRSF002741">
    <property type="entry name" value="MppA"/>
    <property type="match status" value="1"/>
</dbReference>
<evidence type="ECO:0000313" key="3">
    <source>
        <dbReference type="EMBL" id="SMB99656.1"/>
    </source>
</evidence>
<dbReference type="PROSITE" id="PS51257">
    <property type="entry name" value="PROKAR_LIPOPROTEIN"/>
    <property type="match status" value="1"/>
</dbReference>
<dbReference type="Gene3D" id="3.10.105.10">
    <property type="entry name" value="Dipeptide-binding Protein, Domain 3"/>
    <property type="match status" value="1"/>
</dbReference>
<keyword evidence="4" id="KW-1185">Reference proteome</keyword>
<dbReference type="InterPro" id="IPR030678">
    <property type="entry name" value="Peptide/Ni-bd"/>
</dbReference>
<dbReference type="GO" id="GO:1904680">
    <property type="term" value="F:peptide transmembrane transporter activity"/>
    <property type="evidence" value="ECO:0007669"/>
    <property type="project" value="TreeGrafter"/>
</dbReference>
<keyword evidence="1" id="KW-0732">Signal</keyword>
<dbReference type="PANTHER" id="PTHR30290:SF64">
    <property type="entry name" value="ABC TRANSPORTER PERIPLASMIC BINDING PROTEIN"/>
    <property type="match status" value="1"/>
</dbReference>
<dbReference type="CDD" id="cd08520">
    <property type="entry name" value="PBP2_NikA_DppA_OppA_like_21"/>
    <property type="match status" value="1"/>
</dbReference>
<dbReference type="InterPro" id="IPR039424">
    <property type="entry name" value="SBP_5"/>
</dbReference>
<dbReference type="Proteomes" id="UP000192569">
    <property type="component" value="Chromosome I"/>
</dbReference>
<dbReference type="RefSeq" id="WP_231967825.1">
    <property type="nucleotide sequence ID" value="NZ_LT838272.1"/>
</dbReference>
<reference evidence="3 4" key="1">
    <citation type="submission" date="2017-04" db="EMBL/GenBank/DDBJ databases">
        <authorList>
            <person name="Afonso C.L."/>
            <person name="Miller P.J."/>
            <person name="Scott M.A."/>
            <person name="Spackman E."/>
            <person name="Goraichik I."/>
            <person name="Dimitrov K.M."/>
            <person name="Suarez D.L."/>
            <person name="Swayne D.E."/>
        </authorList>
    </citation>
    <scope>NUCLEOTIDE SEQUENCE [LARGE SCALE GENOMIC DNA]</scope>
    <source>
        <strain evidence="3 4">ToBE</strain>
    </source>
</reference>
<evidence type="ECO:0000313" key="4">
    <source>
        <dbReference type="Proteomes" id="UP000192569"/>
    </source>
</evidence>
<dbReference type="PANTHER" id="PTHR30290">
    <property type="entry name" value="PERIPLASMIC BINDING COMPONENT OF ABC TRANSPORTER"/>
    <property type="match status" value="1"/>
</dbReference>
<feature type="domain" description="Solute-binding protein family 5" evidence="2">
    <location>
        <begin position="78"/>
        <end position="430"/>
    </location>
</feature>
<dbReference type="GO" id="GO:0042597">
    <property type="term" value="C:periplasmic space"/>
    <property type="evidence" value="ECO:0007669"/>
    <property type="project" value="UniProtKB-ARBA"/>
</dbReference>
<proteinExistence type="predicted"/>
<organism evidence="3 4">
    <name type="scientific">Thermanaeromonas toyohensis ToBE</name>
    <dbReference type="NCBI Taxonomy" id="698762"/>
    <lineage>
        <taxon>Bacteria</taxon>
        <taxon>Bacillati</taxon>
        <taxon>Bacillota</taxon>
        <taxon>Clostridia</taxon>
        <taxon>Neomoorellales</taxon>
        <taxon>Neomoorellaceae</taxon>
        <taxon>Thermanaeromonas</taxon>
    </lineage>
</organism>